<proteinExistence type="predicted"/>
<feature type="transmembrane region" description="Helical" evidence="1">
    <location>
        <begin position="124"/>
        <end position="140"/>
    </location>
</feature>
<dbReference type="PANTHER" id="PTHR22911">
    <property type="entry name" value="ACYL-MALONYL CONDENSING ENZYME-RELATED"/>
    <property type="match status" value="1"/>
</dbReference>
<keyword evidence="1" id="KW-0812">Transmembrane</keyword>
<dbReference type="InterPro" id="IPR037185">
    <property type="entry name" value="EmrE-like"/>
</dbReference>
<sequence>MSDSSTARGIGLFLLALLCFACYDAFAKAMVALYAPTIVNLGRYIAVGAIALVWLAQAGDWRPWRQPHQGLLWLRALMLSITATSFMTALVTMPLAEATAIYFTAPLVMVALSPWLLGERPTPVQWGAVLAGFAGMLLIVRPGSALPLAGTLLMVISALCYALFQVLTRKLSGRVPPSAQFASMAAACLVVTHLPALFGPPPVWPGWGALALLVAGGALSGLAQLLLLAAFRRAPLATLAPLNYLQLLLAVLISSFWFQRPPDGLALAGMAVIAAAGVTLARAARRAAPGYPRPAVAQPR</sequence>
<feature type="transmembrane region" description="Helical" evidence="1">
    <location>
        <begin position="71"/>
        <end position="93"/>
    </location>
</feature>
<accession>A0ABU9CGG6</accession>
<protein>
    <submittedName>
        <fullName evidence="3">DMT family transporter</fullName>
    </submittedName>
</protein>
<evidence type="ECO:0000313" key="4">
    <source>
        <dbReference type="Proteomes" id="UP001365405"/>
    </source>
</evidence>
<feature type="domain" description="EamA" evidence="2">
    <location>
        <begin position="8"/>
        <end position="140"/>
    </location>
</feature>
<dbReference type="PANTHER" id="PTHR22911:SF103">
    <property type="entry name" value="BLR2811 PROTEIN"/>
    <property type="match status" value="1"/>
</dbReference>
<feature type="transmembrane region" description="Helical" evidence="1">
    <location>
        <begin position="264"/>
        <end position="284"/>
    </location>
</feature>
<organism evidence="3 4">
    <name type="scientific">Pseudaquabacterium inlustre</name>
    <dbReference type="NCBI Taxonomy" id="2984192"/>
    <lineage>
        <taxon>Bacteria</taxon>
        <taxon>Pseudomonadati</taxon>
        <taxon>Pseudomonadota</taxon>
        <taxon>Betaproteobacteria</taxon>
        <taxon>Burkholderiales</taxon>
        <taxon>Sphaerotilaceae</taxon>
        <taxon>Pseudaquabacterium</taxon>
    </lineage>
</organism>
<keyword evidence="1" id="KW-1133">Transmembrane helix</keyword>
<feature type="transmembrane region" description="Helical" evidence="1">
    <location>
        <begin position="146"/>
        <end position="167"/>
    </location>
</feature>
<reference evidence="3 4" key="1">
    <citation type="submission" date="2024-04" db="EMBL/GenBank/DDBJ databases">
        <title>Novel species of the genus Ideonella isolated from streams.</title>
        <authorList>
            <person name="Lu H."/>
        </authorList>
    </citation>
    <scope>NUCLEOTIDE SEQUENCE [LARGE SCALE GENOMIC DNA]</scope>
    <source>
        <strain evidence="3 4">DXS22W</strain>
    </source>
</reference>
<feature type="domain" description="EamA" evidence="2">
    <location>
        <begin position="149"/>
        <end position="276"/>
    </location>
</feature>
<dbReference type="SUPFAM" id="SSF103481">
    <property type="entry name" value="Multidrug resistance efflux transporter EmrE"/>
    <property type="match status" value="2"/>
</dbReference>
<name>A0ABU9CGG6_9BURK</name>
<evidence type="ECO:0000313" key="3">
    <source>
        <dbReference type="EMBL" id="MEK8050939.1"/>
    </source>
</evidence>
<evidence type="ECO:0000256" key="1">
    <source>
        <dbReference type="SAM" id="Phobius"/>
    </source>
</evidence>
<feature type="transmembrane region" description="Helical" evidence="1">
    <location>
        <begin position="236"/>
        <end position="258"/>
    </location>
</feature>
<feature type="transmembrane region" description="Helical" evidence="1">
    <location>
        <begin position="99"/>
        <end position="117"/>
    </location>
</feature>
<gene>
    <name evidence="3" type="ORF">AACH10_11885</name>
</gene>
<dbReference type="EMBL" id="JBBUTH010000007">
    <property type="protein sequence ID" value="MEK8050939.1"/>
    <property type="molecule type" value="Genomic_DNA"/>
</dbReference>
<dbReference type="Gene3D" id="1.10.3730.20">
    <property type="match status" value="1"/>
</dbReference>
<dbReference type="Pfam" id="PF00892">
    <property type="entry name" value="EamA"/>
    <property type="match status" value="2"/>
</dbReference>
<evidence type="ECO:0000259" key="2">
    <source>
        <dbReference type="Pfam" id="PF00892"/>
    </source>
</evidence>
<dbReference type="RefSeq" id="WP_341410633.1">
    <property type="nucleotide sequence ID" value="NZ_JBBUTH010000007.1"/>
</dbReference>
<comment type="caution">
    <text evidence="3">The sequence shown here is derived from an EMBL/GenBank/DDBJ whole genome shotgun (WGS) entry which is preliminary data.</text>
</comment>
<feature type="transmembrane region" description="Helical" evidence="1">
    <location>
        <begin position="37"/>
        <end position="59"/>
    </location>
</feature>
<dbReference type="InterPro" id="IPR000620">
    <property type="entry name" value="EamA_dom"/>
</dbReference>
<feature type="transmembrane region" description="Helical" evidence="1">
    <location>
        <begin position="179"/>
        <end position="198"/>
    </location>
</feature>
<keyword evidence="4" id="KW-1185">Reference proteome</keyword>
<dbReference type="Proteomes" id="UP001365405">
    <property type="component" value="Unassembled WGS sequence"/>
</dbReference>
<feature type="transmembrane region" description="Helical" evidence="1">
    <location>
        <begin position="204"/>
        <end position="229"/>
    </location>
</feature>
<keyword evidence="1" id="KW-0472">Membrane</keyword>